<reference evidence="1 2" key="1">
    <citation type="submission" date="2013-11" db="EMBL/GenBank/DDBJ databases">
        <title>The Damaraland mole rat (Fukomys damarensis) genome and evolution of African mole rats.</title>
        <authorList>
            <person name="Gladyshev V.N."/>
            <person name="Fang X."/>
        </authorList>
    </citation>
    <scope>NUCLEOTIDE SEQUENCE [LARGE SCALE GENOMIC DNA]</scope>
    <source>
        <tissue evidence="1">Liver</tissue>
    </source>
</reference>
<organism evidence="1 2">
    <name type="scientific">Fukomys damarensis</name>
    <name type="common">Damaraland mole rat</name>
    <name type="synonym">Cryptomys damarensis</name>
    <dbReference type="NCBI Taxonomy" id="885580"/>
    <lineage>
        <taxon>Eukaryota</taxon>
        <taxon>Metazoa</taxon>
        <taxon>Chordata</taxon>
        <taxon>Craniata</taxon>
        <taxon>Vertebrata</taxon>
        <taxon>Euteleostomi</taxon>
        <taxon>Mammalia</taxon>
        <taxon>Eutheria</taxon>
        <taxon>Euarchontoglires</taxon>
        <taxon>Glires</taxon>
        <taxon>Rodentia</taxon>
        <taxon>Hystricomorpha</taxon>
        <taxon>Bathyergidae</taxon>
        <taxon>Fukomys</taxon>
    </lineage>
</organism>
<gene>
    <name evidence="1" type="ORF">H920_04063</name>
</gene>
<evidence type="ECO:0000313" key="1">
    <source>
        <dbReference type="EMBL" id="KFO34556.1"/>
    </source>
</evidence>
<sequence length="396" mass="42611">MDPGVHRACRSASPVRGDERAMLIGRRPSGAPPPKRLFRSVVSVPFVRRCAWACLALAPPHRTVDPGSEHSCSSLSLGSAESPGAESRALPGSLAPCRAESSFCSGPSIWNGNADPPGAWRTEAVTAARGAGANRLEALYGFLTGEKGRRLPKTSRESIAESLPSFKWASALMAGVKLPPREAESISCQGGVLWMELARVLTENKFPPRAGPTRPGRPEWIPAVQPPLAQESPLCSTGRGKRYQDSTWLPFLALALALELIGGPEVDRTGSRIGVRFVKGSEITSIAAGGGDAYRDEEDSAVPVLGPRTGLSRPCPAPAMTQCRRHRPQRVPATVLTSASADSNLNLVDRACAHPRSDSQTAINKSEFCWLWEDCREETPQLEDVQRSQEARQRQS</sequence>
<dbReference type="AlphaFoldDB" id="A0A091EGJ2"/>
<accession>A0A091EGJ2</accession>
<dbReference type="Proteomes" id="UP000028990">
    <property type="component" value="Unassembled WGS sequence"/>
</dbReference>
<proteinExistence type="predicted"/>
<protein>
    <submittedName>
        <fullName evidence="1">Uncharacterized protein</fullName>
    </submittedName>
</protein>
<name>A0A091EGJ2_FUKDA</name>
<evidence type="ECO:0000313" key="2">
    <source>
        <dbReference type="Proteomes" id="UP000028990"/>
    </source>
</evidence>
<dbReference type="EMBL" id="KN121936">
    <property type="protein sequence ID" value="KFO34556.1"/>
    <property type="molecule type" value="Genomic_DNA"/>
</dbReference>
<keyword evidence="2" id="KW-1185">Reference proteome</keyword>